<evidence type="ECO:0000256" key="5">
    <source>
        <dbReference type="ARBA" id="ARBA00023228"/>
    </source>
</evidence>
<comment type="caution">
    <text evidence="7">The sequence shown here is derived from an EMBL/GenBank/DDBJ whole genome shotgun (WGS) entry which is preliminary data.</text>
</comment>
<evidence type="ECO:0000256" key="3">
    <source>
        <dbReference type="ARBA" id="ARBA00007795"/>
    </source>
</evidence>
<keyword evidence="5" id="KW-0458">Lysosome</keyword>
<dbReference type="GO" id="GO:0071986">
    <property type="term" value="C:Ragulator complex"/>
    <property type="evidence" value="ECO:0007669"/>
    <property type="project" value="InterPro"/>
</dbReference>
<dbReference type="GO" id="GO:0043066">
    <property type="term" value="P:negative regulation of apoptotic process"/>
    <property type="evidence" value="ECO:0007669"/>
    <property type="project" value="InterPro"/>
</dbReference>
<evidence type="ECO:0000256" key="1">
    <source>
        <dbReference type="ARBA" id="ARBA00004371"/>
    </source>
</evidence>
<reference evidence="7 8" key="2">
    <citation type="submission" date="2016-08" db="EMBL/GenBank/DDBJ databases">
        <title>Pervasive Adenine N6-methylation of Active Genes in Fungi.</title>
        <authorList>
            <consortium name="DOE Joint Genome Institute"/>
            <person name="Mondo S.J."/>
            <person name="Dannebaum R.O."/>
            <person name="Kuo R.C."/>
            <person name="Labutti K."/>
            <person name="Haridas S."/>
            <person name="Kuo A."/>
            <person name="Salamov A."/>
            <person name="Ahrendt S.R."/>
            <person name="Lipzen A."/>
            <person name="Sullivan W."/>
            <person name="Andreopoulos W.B."/>
            <person name="Clum A."/>
            <person name="Lindquist E."/>
            <person name="Daum C."/>
            <person name="Ramamoorthy G.K."/>
            <person name="Gryganskyi A."/>
            <person name="Culley D."/>
            <person name="Magnuson J.K."/>
            <person name="James T.Y."/>
            <person name="O'Malley M.A."/>
            <person name="Stajich J.E."/>
            <person name="Spatafora J.W."/>
            <person name="Visel A."/>
            <person name="Grigoriev I.V."/>
        </authorList>
    </citation>
    <scope>NUCLEOTIDE SEQUENCE [LARGE SCALE GENOMIC DNA]</scope>
    <source>
        <strain evidence="8">finn</strain>
    </source>
</reference>
<evidence type="ECO:0000256" key="2">
    <source>
        <dbReference type="ARBA" id="ARBA00004496"/>
    </source>
</evidence>
<dbReference type="Proteomes" id="UP000193719">
    <property type="component" value="Unassembled WGS sequence"/>
</dbReference>
<comment type="similarity">
    <text evidence="3">Belongs to the LAMTOR5 family.</text>
</comment>
<reference evidence="7 8" key="1">
    <citation type="submission" date="2016-08" db="EMBL/GenBank/DDBJ databases">
        <title>Genomes of anaerobic fungi encode conserved fungal cellulosomes for biomass hydrolysis.</title>
        <authorList>
            <consortium name="DOE Joint Genome Institute"/>
            <person name="Haitjema C.H."/>
            <person name="Gilmore S.P."/>
            <person name="Henske J.K."/>
            <person name="Solomon K.V."/>
            <person name="De Groot R."/>
            <person name="Kuo A."/>
            <person name="Mondo S.J."/>
            <person name="Salamov A.A."/>
            <person name="Labutti K."/>
            <person name="Zhao Z."/>
            <person name="Chiniquy J."/>
            <person name="Barry K."/>
            <person name="Brewer H.M."/>
            <person name="Purvine S.O."/>
            <person name="Wright A.T."/>
            <person name="Boxma B."/>
            <person name="Van Alen T."/>
            <person name="Hackstein J.H."/>
            <person name="Baker S.E."/>
            <person name="Grigoriev I.V."/>
            <person name="O'Malley M.A."/>
        </authorList>
    </citation>
    <scope>NUCLEOTIDE SEQUENCE [LARGE SCALE GENOMIC DNA]</scope>
    <source>
        <strain evidence="8">finn</strain>
    </source>
</reference>
<organism evidence="7 8">
    <name type="scientific">Piromyces finnis</name>
    <dbReference type="NCBI Taxonomy" id="1754191"/>
    <lineage>
        <taxon>Eukaryota</taxon>
        <taxon>Fungi</taxon>
        <taxon>Fungi incertae sedis</taxon>
        <taxon>Chytridiomycota</taxon>
        <taxon>Chytridiomycota incertae sedis</taxon>
        <taxon>Neocallimastigomycetes</taxon>
        <taxon>Neocallimastigales</taxon>
        <taxon>Neocallimastigaceae</taxon>
        <taxon>Piromyces</taxon>
    </lineage>
</organism>
<dbReference type="AlphaFoldDB" id="A0A1Y1V6C4"/>
<dbReference type="Pfam" id="PF16672">
    <property type="entry name" value="LAMTOR5"/>
    <property type="match status" value="1"/>
</dbReference>
<comment type="subcellular location">
    <subcellularLocation>
        <location evidence="2">Cytoplasm</location>
    </subcellularLocation>
    <subcellularLocation>
        <location evidence="1">Lysosome</location>
    </subcellularLocation>
</comment>
<accession>A0A1Y1V6C4</accession>
<evidence type="ECO:0000256" key="4">
    <source>
        <dbReference type="ARBA" id="ARBA00022490"/>
    </source>
</evidence>
<evidence type="ECO:0000256" key="6">
    <source>
        <dbReference type="ARBA" id="ARBA00032692"/>
    </source>
</evidence>
<dbReference type="PANTHER" id="PTHR13342">
    <property type="entry name" value="RAGULATOR COMPLEX PROTEIN LAMTOR5"/>
    <property type="match status" value="1"/>
</dbReference>
<dbReference type="OrthoDB" id="76862at2759"/>
<evidence type="ECO:0000313" key="8">
    <source>
        <dbReference type="Proteomes" id="UP000193719"/>
    </source>
</evidence>
<dbReference type="EMBL" id="MCFH01000032">
    <property type="protein sequence ID" value="ORX47084.1"/>
    <property type="molecule type" value="Genomic_DNA"/>
</dbReference>
<dbReference type="FunFam" id="3.30.450.30:FF:000005">
    <property type="entry name" value="Ragulator complex protein LAMTOR5 homolog"/>
    <property type="match status" value="1"/>
</dbReference>
<evidence type="ECO:0000313" key="7">
    <source>
        <dbReference type="EMBL" id="ORX47084.1"/>
    </source>
</evidence>
<keyword evidence="8" id="KW-1185">Reference proteome</keyword>
<dbReference type="PANTHER" id="PTHR13342:SF2">
    <property type="entry name" value="RAGULATOR COMPLEX PROTEIN LAMTOR5"/>
    <property type="match status" value="1"/>
</dbReference>
<gene>
    <name evidence="7" type="ORF">BCR36DRAFT_97385</name>
</gene>
<dbReference type="Gene3D" id="3.30.450.30">
    <property type="entry name" value="Dynein light chain 2a, cytoplasmic"/>
    <property type="match status" value="1"/>
</dbReference>
<dbReference type="InterPro" id="IPR024135">
    <property type="entry name" value="LAMTOR5"/>
</dbReference>
<proteinExistence type="inferred from homology"/>
<dbReference type="GO" id="GO:0071230">
    <property type="term" value="P:cellular response to amino acid stimulus"/>
    <property type="evidence" value="ECO:0007669"/>
    <property type="project" value="TreeGrafter"/>
</dbReference>
<dbReference type="SUPFAM" id="SSF103196">
    <property type="entry name" value="Roadblock/LC7 domain"/>
    <property type="match status" value="1"/>
</dbReference>
<dbReference type="GO" id="GO:0005085">
    <property type="term" value="F:guanyl-nucleotide exchange factor activity"/>
    <property type="evidence" value="ECO:0007669"/>
    <property type="project" value="TreeGrafter"/>
</dbReference>
<protein>
    <recommendedName>
        <fullName evidence="6">Late endosomal/lysosomal adaptor and MAPK and MTOR activator 5</fullName>
    </recommendedName>
</protein>
<name>A0A1Y1V6C4_9FUNG</name>
<dbReference type="GO" id="GO:1904263">
    <property type="term" value="P:positive regulation of TORC1 signaling"/>
    <property type="evidence" value="ECO:0007669"/>
    <property type="project" value="TreeGrafter"/>
</dbReference>
<keyword evidence="4" id="KW-0963">Cytoplasm</keyword>
<sequence>MENQFENTIQKYSSMEDVKGILVTDNNGLCLGCKGTINSNKAAYVSSLVNRAQSISLDNSKPTISIETDNTNFLISSENEIMVALAKQKMNN</sequence>